<dbReference type="GO" id="GO:0016020">
    <property type="term" value="C:membrane"/>
    <property type="evidence" value="ECO:0007669"/>
    <property type="project" value="UniProtKB-SubCell"/>
</dbReference>
<evidence type="ECO:0000256" key="5">
    <source>
        <dbReference type="SAM" id="Phobius"/>
    </source>
</evidence>
<sequence length="435" mass="49010">MITRMVGMEEWHRGTSKEAEYHISSKPLRSDIRTMKKRKVAVSRRQVVILVVLTTLWISTRPNGLAAAICTKEFQDTETTRSYANCSDLLRQKASIAWNYTRHSNKMELAFSGHSLGEMGWVGLGINNRCSEMVGSDAWIAFRTINESSVQSYKLTDRLYNFPVLQTGPIDNDFRIISVSITDLNIVIHTSLQLKPNQTKFALVWNRGPSVLFMMPAPHALDEESLSSVAVMDVNNGVQDIGKLGCPINISHRPQKKKHGIIAGVAWGILYPVGILIGWYTLCFPQAFLYAYVPYHLLSFGVGMAGYYSGNAVRDLSGSQYDSKHHLLAIGIVIIGTFQILLFILRVASPAGYGGGLVWHIRAWFCSYNFVLAFVNFFLIAAEIYGGIRLFSPSYKWDLKWLVISCFAFSLYICNCAGIQKYRRHFRPGVDEYTQ</sequence>
<dbReference type="PANTHER" id="PTHR23130:SF199">
    <property type="entry name" value="CYTOCHROME B561 AND DOMON DOMAIN-CONTAINING PROTEIN"/>
    <property type="match status" value="1"/>
</dbReference>
<proteinExistence type="predicted"/>
<feature type="transmembrane region" description="Helical" evidence="5">
    <location>
        <begin position="361"/>
        <end position="381"/>
    </location>
</feature>
<dbReference type="CDD" id="cd08760">
    <property type="entry name" value="Cyt_b561_FRRS1_like"/>
    <property type="match status" value="1"/>
</dbReference>
<dbReference type="Proteomes" id="UP000244005">
    <property type="component" value="Unassembled WGS sequence"/>
</dbReference>
<dbReference type="InterPro" id="IPR005018">
    <property type="entry name" value="DOMON_domain"/>
</dbReference>
<evidence type="ECO:0000256" key="3">
    <source>
        <dbReference type="ARBA" id="ARBA00022729"/>
    </source>
</evidence>
<feature type="transmembrane region" description="Helical" evidence="5">
    <location>
        <begin position="261"/>
        <end position="282"/>
    </location>
</feature>
<evidence type="ECO:0000256" key="4">
    <source>
        <dbReference type="ARBA" id="ARBA00023136"/>
    </source>
</evidence>
<keyword evidence="4 5" id="KW-0472">Membrane</keyword>
<comment type="subcellular location">
    <subcellularLocation>
        <location evidence="1">Membrane</location>
    </subcellularLocation>
</comment>
<evidence type="ECO:0000256" key="2">
    <source>
        <dbReference type="ARBA" id="ARBA00022448"/>
    </source>
</evidence>
<dbReference type="Gramene" id="Mp5g19400.1">
    <property type="protein sequence ID" value="Mp5g19400.1.cds"/>
    <property type="gene ID" value="Mp5g19400"/>
</dbReference>
<name>A0A2R6WMP4_MARPO</name>
<evidence type="ECO:0000256" key="1">
    <source>
        <dbReference type="ARBA" id="ARBA00004370"/>
    </source>
</evidence>
<keyword evidence="5" id="KW-1133">Transmembrane helix</keyword>
<keyword evidence="5" id="KW-0812">Transmembrane</keyword>
<feature type="transmembrane region" description="Helical" evidence="5">
    <location>
        <begin position="401"/>
        <end position="419"/>
    </location>
</feature>
<dbReference type="Pfam" id="PF04526">
    <property type="entry name" value="DUF568"/>
    <property type="match status" value="1"/>
</dbReference>
<gene>
    <name evidence="7" type="ORF">MARPO_0073s0004</name>
</gene>
<dbReference type="InterPro" id="IPR045265">
    <property type="entry name" value="AIR12_DOMON"/>
</dbReference>
<feature type="transmembrane region" description="Helical" evidence="5">
    <location>
        <begin position="289"/>
        <end position="308"/>
    </location>
</feature>
<feature type="domain" description="DOMON" evidence="6">
    <location>
        <begin position="92"/>
        <end position="208"/>
    </location>
</feature>
<dbReference type="EMBL" id="KZ772745">
    <property type="protein sequence ID" value="PTQ35124.1"/>
    <property type="molecule type" value="Genomic_DNA"/>
</dbReference>
<dbReference type="OrthoDB" id="2419613at2759"/>
<dbReference type="PROSITE" id="PS50836">
    <property type="entry name" value="DOMON"/>
    <property type="match status" value="1"/>
</dbReference>
<feature type="transmembrane region" description="Helical" evidence="5">
    <location>
        <begin position="328"/>
        <end position="349"/>
    </location>
</feature>
<reference evidence="8" key="1">
    <citation type="journal article" date="2017" name="Cell">
        <title>Insights into land plant evolution garnered from the Marchantia polymorpha genome.</title>
        <authorList>
            <person name="Bowman J.L."/>
            <person name="Kohchi T."/>
            <person name="Yamato K.T."/>
            <person name="Jenkins J."/>
            <person name="Shu S."/>
            <person name="Ishizaki K."/>
            <person name="Yamaoka S."/>
            <person name="Nishihama R."/>
            <person name="Nakamura Y."/>
            <person name="Berger F."/>
            <person name="Adam C."/>
            <person name="Aki S.S."/>
            <person name="Althoff F."/>
            <person name="Araki T."/>
            <person name="Arteaga-Vazquez M.A."/>
            <person name="Balasubrmanian S."/>
            <person name="Barry K."/>
            <person name="Bauer D."/>
            <person name="Boehm C.R."/>
            <person name="Briginshaw L."/>
            <person name="Caballero-Perez J."/>
            <person name="Catarino B."/>
            <person name="Chen F."/>
            <person name="Chiyoda S."/>
            <person name="Chovatia M."/>
            <person name="Davies K.M."/>
            <person name="Delmans M."/>
            <person name="Demura T."/>
            <person name="Dierschke T."/>
            <person name="Dolan L."/>
            <person name="Dorantes-Acosta A.E."/>
            <person name="Eklund D.M."/>
            <person name="Florent S.N."/>
            <person name="Flores-Sandoval E."/>
            <person name="Fujiyama A."/>
            <person name="Fukuzawa H."/>
            <person name="Galik B."/>
            <person name="Grimanelli D."/>
            <person name="Grimwood J."/>
            <person name="Grossniklaus U."/>
            <person name="Hamada T."/>
            <person name="Haseloff J."/>
            <person name="Hetherington A.J."/>
            <person name="Higo A."/>
            <person name="Hirakawa Y."/>
            <person name="Hundley H.N."/>
            <person name="Ikeda Y."/>
            <person name="Inoue K."/>
            <person name="Inoue S.I."/>
            <person name="Ishida S."/>
            <person name="Jia Q."/>
            <person name="Kakita M."/>
            <person name="Kanazawa T."/>
            <person name="Kawai Y."/>
            <person name="Kawashima T."/>
            <person name="Kennedy M."/>
            <person name="Kinose K."/>
            <person name="Kinoshita T."/>
            <person name="Kohara Y."/>
            <person name="Koide E."/>
            <person name="Komatsu K."/>
            <person name="Kopischke S."/>
            <person name="Kubo M."/>
            <person name="Kyozuka J."/>
            <person name="Lagercrantz U."/>
            <person name="Lin S.S."/>
            <person name="Lindquist E."/>
            <person name="Lipzen A.M."/>
            <person name="Lu C.W."/>
            <person name="De Luna E."/>
            <person name="Martienssen R.A."/>
            <person name="Minamino N."/>
            <person name="Mizutani M."/>
            <person name="Mizutani M."/>
            <person name="Mochizuki N."/>
            <person name="Monte I."/>
            <person name="Mosher R."/>
            <person name="Nagasaki H."/>
            <person name="Nakagami H."/>
            <person name="Naramoto S."/>
            <person name="Nishitani K."/>
            <person name="Ohtani M."/>
            <person name="Okamoto T."/>
            <person name="Okumura M."/>
            <person name="Phillips J."/>
            <person name="Pollak B."/>
            <person name="Reinders A."/>
            <person name="Rovekamp M."/>
            <person name="Sano R."/>
            <person name="Sawa S."/>
            <person name="Schmid M.W."/>
            <person name="Shirakawa M."/>
            <person name="Solano R."/>
            <person name="Spunde A."/>
            <person name="Suetsugu N."/>
            <person name="Sugano S."/>
            <person name="Sugiyama A."/>
            <person name="Sun R."/>
            <person name="Suzuki Y."/>
            <person name="Takenaka M."/>
            <person name="Takezawa D."/>
            <person name="Tomogane H."/>
            <person name="Tsuzuki M."/>
            <person name="Ueda T."/>
            <person name="Umeda M."/>
            <person name="Ward J.M."/>
            <person name="Watanabe Y."/>
            <person name="Yazaki K."/>
            <person name="Yokoyama R."/>
            <person name="Yoshitake Y."/>
            <person name="Yotsui I."/>
            <person name="Zachgo S."/>
            <person name="Schmutz J."/>
        </authorList>
    </citation>
    <scope>NUCLEOTIDE SEQUENCE [LARGE SCALE GENOMIC DNA]</scope>
    <source>
        <strain evidence="8">Tak-1</strain>
    </source>
</reference>
<dbReference type="PANTHER" id="PTHR23130">
    <property type="entry name" value="CYTOCHROME B561 AND DOMON DOMAIN-CONTAINING PROTEIN"/>
    <property type="match status" value="1"/>
</dbReference>
<keyword evidence="8" id="KW-1185">Reference proteome</keyword>
<evidence type="ECO:0000313" key="8">
    <source>
        <dbReference type="Proteomes" id="UP000244005"/>
    </source>
</evidence>
<keyword evidence="3" id="KW-0732">Signal</keyword>
<organism evidence="7 8">
    <name type="scientific">Marchantia polymorpha</name>
    <name type="common">Common liverwort</name>
    <name type="synonym">Marchantia aquatica</name>
    <dbReference type="NCBI Taxonomy" id="3197"/>
    <lineage>
        <taxon>Eukaryota</taxon>
        <taxon>Viridiplantae</taxon>
        <taxon>Streptophyta</taxon>
        <taxon>Embryophyta</taxon>
        <taxon>Marchantiophyta</taxon>
        <taxon>Marchantiopsida</taxon>
        <taxon>Marchantiidae</taxon>
        <taxon>Marchantiales</taxon>
        <taxon>Marchantiaceae</taxon>
        <taxon>Marchantia</taxon>
    </lineage>
</organism>
<protein>
    <recommendedName>
        <fullName evidence="6">DOMON domain-containing protein</fullName>
    </recommendedName>
</protein>
<evidence type="ECO:0000259" key="6">
    <source>
        <dbReference type="PROSITE" id="PS50836"/>
    </source>
</evidence>
<keyword evidence="2" id="KW-0813">Transport</keyword>
<dbReference type="AlphaFoldDB" id="A0A2R6WMP4"/>
<accession>A0A2R6WMP4</accession>
<evidence type="ECO:0000313" key="7">
    <source>
        <dbReference type="EMBL" id="PTQ35124.1"/>
    </source>
</evidence>